<sequence length="623" mass="69829">MLAGAYDATWWERWHKFVEDGAFFNQGGFKPVWFVHVVELWMRLQAVLMPLGWTLLWLALAWLAHWVTVRLVARIGRAPCASSLRNGVVHRDAGRSAYLPVARAEAAATATRRSGRGKATAGAAALTLCSELPSSRLAYRVSVALQVVSILYRVLQGYIVAMGALQFLQLTLWNEPRTAFRSTGRIPSPLCRADWLEAPTAAALEERFRTHWLPEYLQRVQTVQWARARDATELPRGRTRLLLYRASCDGLGNRFAGMLSAFYLAYLSDRAFLVDWSSCASVVHGSLDDLIRPPFDWDARRFLQATGARQHVEGAPAEGGTDVLRAFQSLVGVDGVRRLATAYCRPCPRRRPITDLQTMLCADPRDDDVPVIDFYGTHWSGAVLQHNPALRQRSCARFGVDVFGILARALLQPQEAVQRLADTVRPQLAAADVVVGLQVRRKDSYGISGRMEETMWRCARQVAELHGWQRRQQQQQQRLPDNGSVAQAPPRQRPRVALFIASDHAASREALRHANIPADTDATVVSLDAPLLKTSVQSMQYALAEMYLLSRSDELVISPYSSFGSVAHGWGSRPPWVMLRTGQCMRALSSMPCDVYWFGVQRLPCFDDRMLSSEMVNQEYCYG</sequence>
<dbReference type="GO" id="GO:0005794">
    <property type="term" value="C:Golgi apparatus"/>
    <property type="evidence" value="ECO:0007669"/>
    <property type="project" value="TreeGrafter"/>
</dbReference>
<dbReference type="Proteomes" id="UP001301350">
    <property type="component" value="Unassembled WGS sequence"/>
</dbReference>
<dbReference type="InterPro" id="IPR004938">
    <property type="entry name" value="XG_FTase"/>
</dbReference>
<name>A0AAV9J2S6_CYACA</name>
<dbReference type="Pfam" id="PF03254">
    <property type="entry name" value="XG_FTase"/>
    <property type="match status" value="1"/>
</dbReference>
<comment type="caution">
    <text evidence="8">The sequence shown here is derived from an EMBL/GenBank/DDBJ whole genome shotgun (WGS) entry which is preliminary data.</text>
</comment>
<comment type="similarity">
    <text evidence="1">Belongs to the glycosyltransferase 37 family.</text>
</comment>
<dbReference type="GO" id="GO:0042546">
    <property type="term" value="P:cell wall biogenesis"/>
    <property type="evidence" value="ECO:0007669"/>
    <property type="project" value="InterPro"/>
</dbReference>
<evidence type="ECO:0008006" key="10">
    <source>
        <dbReference type="Google" id="ProtNLM"/>
    </source>
</evidence>
<evidence type="ECO:0000256" key="5">
    <source>
        <dbReference type="ARBA" id="ARBA00023316"/>
    </source>
</evidence>
<reference evidence="8 9" key="1">
    <citation type="submission" date="2022-07" db="EMBL/GenBank/DDBJ databases">
        <title>Genome-wide signatures of adaptation to extreme environments.</title>
        <authorList>
            <person name="Cho C.H."/>
            <person name="Yoon H.S."/>
        </authorList>
    </citation>
    <scope>NUCLEOTIDE SEQUENCE [LARGE SCALE GENOMIC DNA]</scope>
    <source>
        <strain evidence="8 9">DBV 063 E5</strain>
    </source>
</reference>
<keyword evidence="4" id="KW-0325">Glycoprotein</keyword>
<evidence type="ECO:0000313" key="8">
    <source>
        <dbReference type="EMBL" id="KAK4538601.1"/>
    </source>
</evidence>
<keyword evidence="2" id="KW-0328">Glycosyltransferase</keyword>
<dbReference type="GO" id="GO:0009969">
    <property type="term" value="P:xyloglucan biosynthetic process"/>
    <property type="evidence" value="ECO:0007669"/>
    <property type="project" value="TreeGrafter"/>
</dbReference>
<evidence type="ECO:0000256" key="3">
    <source>
        <dbReference type="ARBA" id="ARBA00022679"/>
    </source>
</evidence>
<organism evidence="8 9">
    <name type="scientific">Cyanidium caldarium</name>
    <name type="common">Red alga</name>
    <dbReference type="NCBI Taxonomy" id="2771"/>
    <lineage>
        <taxon>Eukaryota</taxon>
        <taxon>Rhodophyta</taxon>
        <taxon>Bangiophyceae</taxon>
        <taxon>Cyanidiales</taxon>
        <taxon>Cyanidiaceae</taxon>
        <taxon>Cyanidium</taxon>
    </lineage>
</organism>
<evidence type="ECO:0000256" key="6">
    <source>
        <dbReference type="SAM" id="MobiDB-lite"/>
    </source>
</evidence>
<evidence type="ECO:0000313" key="9">
    <source>
        <dbReference type="Proteomes" id="UP001301350"/>
    </source>
</evidence>
<keyword evidence="7" id="KW-1133">Transmembrane helix</keyword>
<evidence type="ECO:0000256" key="4">
    <source>
        <dbReference type="ARBA" id="ARBA00023180"/>
    </source>
</evidence>
<feature type="transmembrane region" description="Helical" evidence="7">
    <location>
        <begin position="47"/>
        <end position="67"/>
    </location>
</feature>
<dbReference type="GO" id="GO:0008107">
    <property type="term" value="F:galactoside 2-alpha-L-fucosyltransferase activity"/>
    <property type="evidence" value="ECO:0007669"/>
    <property type="project" value="InterPro"/>
</dbReference>
<dbReference type="Gene3D" id="3.40.50.11350">
    <property type="match status" value="1"/>
</dbReference>
<feature type="region of interest" description="Disordered" evidence="6">
    <location>
        <begin position="469"/>
        <end position="491"/>
    </location>
</feature>
<dbReference type="PANTHER" id="PTHR31889:SF2">
    <property type="entry name" value="FUCOSYLTRANSFERASE 3"/>
    <property type="match status" value="1"/>
</dbReference>
<keyword evidence="3" id="KW-0808">Transferase</keyword>
<evidence type="ECO:0000256" key="1">
    <source>
        <dbReference type="ARBA" id="ARBA00010481"/>
    </source>
</evidence>
<dbReference type="PANTHER" id="PTHR31889">
    <property type="entry name" value="FUCOSYLTRANSFERASE 2-RELATED"/>
    <property type="match status" value="1"/>
</dbReference>
<accession>A0AAV9J2S6</accession>
<keyword evidence="5" id="KW-0961">Cell wall biogenesis/degradation</keyword>
<dbReference type="AlphaFoldDB" id="A0AAV9J2S6"/>
<keyword evidence="9" id="KW-1185">Reference proteome</keyword>
<evidence type="ECO:0000256" key="7">
    <source>
        <dbReference type="SAM" id="Phobius"/>
    </source>
</evidence>
<keyword evidence="7" id="KW-0812">Transmembrane</keyword>
<dbReference type="GO" id="GO:0016020">
    <property type="term" value="C:membrane"/>
    <property type="evidence" value="ECO:0007669"/>
    <property type="project" value="InterPro"/>
</dbReference>
<proteinExistence type="inferred from homology"/>
<gene>
    <name evidence="8" type="ORF">CDCA_CDCA19G4626</name>
</gene>
<dbReference type="GO" id="GO:0071555">
    <property type="term" value="P:cell wall organization"/>
    <property type="evidence" value="ECO:0007669"/>
    <property type="project" value="UniProtKB-KW"/>
</dbReference>
<keyword evidence="7" id="KW-0472">Membrane</keyword>
<evidence type="ECO:0000256" key="2">
    <source>
        <dbReference type="ARBA" id="ARBA00022676"/>
    </source>
</evidence>
<protein>
    <recommendedName>
        <fullName evidence="10">Fucosyltransferase</fullName>
    </recommendedName>
</protein>
<dbReference type="EMBL" id="JANCYW010000019">
    <property type="protein sequence ID" value="KAK4538601.1"/>
    <property type="molecule type" value="Genomic_DNA"/>
</dbReference>